<sequence>MYRWCTCAPLWAGVFMKVSPLSPGLTRRICSGTVRHFLDHGVTSADILTMVWFHEFRPMAQSYSGVGSPYWAAKGMLGLALPPDHPVWTEPEEPIPVEASDIYRIIAVPGWMVSETCQDGIVRVLNIGTDGQDEGELVGEAPLYTSLGFSTATAPPQAGEWKLRSVANVVGLRDGQGQVSARSDQRVERCEYIGEVVVGQSSWLAHWVHDDVDEGAGYGARGIVEIGPKIVCAHACHRGVEVRCVWVEGALCSGVVLMAGWPTDPCDGPESYLEPVTSWSHRERLAGHRVTGLSKLTTVETLKTSLAGGGALYRIGRVRPMRASPTGECKRR</sequence>
<dbReference type="OrthoDB" id="9813465at2"/>
<dbReference type="Proteomes" id="UP000226191">
    <property type="component" value="Unassembled WGS sequence"/>
</dbReference>
<name>A0A2B7IZX2_CUTAC</name>
<organism evidence="1 2">
    <name type="scientific">Cutibacterium acnes</name>
    <name type="common">Propionibacterium acnes</name>
    <dbReference type="NCBI Taxonomy" id="1747"/>
    <lineage>
        <taxon>Bacteria</taxon>
        <taxon>Bacillati</taxon>
        <taxon>Actinomycetota</taxon>
        <taxon>Actinomycetes</taxon>
        <taxon>Propionibacteriales</taxon>
        <taxon>Propionibacteriaceae</taxon>
        <taxon>Cutibacterium</taxon>
    </lineage>
</organism>
<comment type="caution">
    <text evidence="1">The sequence shown here is derived from an EMBL/GenBank/DDBJ whole genome shotgun (WGS) entry which is preliminary data.</text>
</comment>
<evidence type="ECO:0000313" key="1">
    <source>
        <dbReference type="EMBL" id="PGF35391.1"/>
    </source>
</evidence>
<dbReference type="InterPro" id="IPR016624">
    <property type="entry name" value="UCP014753"/>
</dbReference>
<dbReference type="Pfam" id="PF10022">
    <property type="entry name" value="DUF2264"/>
    <property type="match status" value="1"/>
</dbReference>
<accession>A0A2B7IZX2</accession>
<dbReference type="PANTHER" id="PTHR35339:SF4">
    <property type="entry name" value="LINALOOL DEHYDRATASE_ISOMERASE DOMAIN-CONTAINING PROTEIN"/>
    <property type="match status" value="1"/>
</dbReference>
<dbReference type="PANTHER" id="PTHR35339">
    <property type="entry name" value="LINALOOL DEHYDRATASE_ISOMERASE DOMAIN-CONTAINING PROTEIN"/>
    <property type="match status" value="1"/>
</dbReference>
<gene>
    <name evidence="1" type="ORF">B1B09_04860</name>
</gene>
<dbReference type="AlphaFoldDB" id="A0A2B7IZX2"/>
<dbReference type="InterPro" id="IPR049349">
    <property type="entry name" value="DUF2264_N"/>
</dbReference>
<protein>
    <submittedName>
        <fullName evidence="1">Uncharacterized protein</fullName>
    </submittedName>
</protein>
<dbReference type="EMBL" id="MVCE01000002">
    <property type="protein sequence ID" value="PGF35391.1"/>
    <property type="molecule type" value="Genomic_DNA"/>
</dbReference>
<proteinExistence type="predicted"/>
<evidence type="ECO:0000313" key="2">
    <source>
        <dbReference type="Proteomes" id="UP000226191"/>
    </source>
</evidence>
<reference evidence="1 2" key="1">
    <citation type="submission" date="2017-02" db="EMBL/GenBank/DDBJ databases">
        <title>Prevalence of linear plasmids in Cutibacterium acnes isolates obtained from cancerous prostatic tissue.</title>
        <authorList>
            <person name="Davidsson S."/>
            <person name="Bruggemann H."/>
        </authorList>
    </citation>
    <scope>NUCLEOTIDE SEQUENCE [LARGE SCALE GENOMIC DNA]</scope>
    <source>
        <strain evidence="1 2">11-78</strain>
    </source>
</reference>